<comment type="caution">
    <text evidence="2">The sequence shown here is derived from an EMBL/GenBank/DDBJ whole genome shotgun (WGS) entry which is preliminary data.</text>
</comment>
<sequence length="170" mass="19435">MKVENLLIQFVAISLCVLQATAQGISCYRCVVAYSGYDASEQLCSQFDGSEKFQVYCPSSLFCTKKTIYYKSQTSVIKTVQRDCANQKYVYRTYDINDKQWHDKEEVIKEVYEEGCVTGENRGATARPPEYCYCSFHLCNSTVSNKKVNVIIVSLLTLPSLYGKLYFYQS</sequence>
<evidence type="ECO:0000313" key="2">
    <source>
        <dbReference type="EMBL" id="KAK2576559.1"/>
    </source>
</evidence>
<evidence type="ECO:0000256" key="1">
    <source>
        <dbReference type="SAM" id="SignalP"/>
    </source>
</evidence>
<evidence type="ECO:0000313" key="3">
    <source>
        <dbReference type="Proteomes" id="UP001258017"/>
    </source>
</evidence>
<keyword evidence="3" id="KW-1185">Reference proteome</keyword>
<feature type="chain" id="PRO_5041964917" description="Protein sleepless" evidence="1">
    <location>
        <begin position="23"/>
        <end position="170"/>
    </location>
</feature>
<protein>
    <recommendedName>
        <fullName evidence="4">Protein sleepless</fullName>
    </recommendedName>
</protein>
<evidence type="ECO:0008006" key="4">
    <source>
        <dbReference type="Google" id="ProtNLM"/>
    </source>
</evidence>
<keyword evidence="1" id="KW-0732">Signal</keyword>
<reference evidence="2" key="2">
    <citation type="journal article" date="2023" name="Commun. Biol.">
        <title>Intrasexual cuticular hydrocarbon dimorphism in a wasp sheds light on hydrocarbon biosynthesis genes in Hymenoptera.</title>
        <authorList>
            <person name="Moris V.C."/>
            <person name="Podsiadlowski L."/>
            <person name="Martin S."/>
            <person name="Oeyen J.P."/>
            <person name="Donath A."/>
            <person name="Petersen M."/>
            <person name="Wilbrandt J."/>
            <person name="Misof B."/>
            <person name="Liedtke D."/>
            <person name="Thamm M."/>
            <person name="Scheiner R."/>
            <person name="Schmitt T."/>
            <person name="Niehuis O."/>
        </authorList>
    </citation>
    <scope>NUCLEOTIDE SEQUENCE</scope>
    <source>
        <strain evidence="2">GBR_01_08_01A</strain>
    </source>
</reference>
<dbReference type="Proteomes" id="UP001258017">
    <property type="component" value="Unassembled WGS sequence"/>
</dbReference>
<feature type="signal peptide" evidence="1">
    <location>
        <begin position="1"/>
        <end position="22"/>
    </location>
</feature>
<accession>A0AAD9VJ60</accession>
<dbReference type="AlphaFoldDB" id="A0AAD9VJ60"/>
<dbReference type="EMBL" id="JAIFRP010004405">
    <property type="protein sequence ID" value="KAK2576559.1"/>
    <property type="molecule type" value="Genomic_DNA"/>
</dbReference>
<organism evidence="2 3">
    <name type="scientific">Odynerus spinipes</name>
    <dbReference type="NCBI Taxonomy" id="1348599"/>
    <lineage>
        <taxon>Eukaryota</taxon>
        <taxon>Metazoa</taxon>
        <taxon>Ecdysozoa</taxon>
        <taxon>Arthropoda</taxon>
        <taxon>Hexapoda</taxon>
        <taxon>Insecta</taxon>
        <taxon>Pterygota</taxon>
        <taxon>Neoptera</taxon>
        <taxon>Endopterygota</taxon>
        <taxon>Hymenoptera</taxon>
        <taxon>Apocrita</taxon>
        <taxon>Aculeata</taxon>
        <taxon>Vespoidea</taxon>
        <taxon>Vespidae</taxon>
        <taxon>Eumeninae</taxon>
        <taxon>Odynerus</taxon>
    </lineage>
</organism>
<gene>
    <name evidence="2" type="ORF">KPH14_005232</name>
</gene>
<proteinExistence type="predicted"/>
<reference evidence="2" key="1">
    <citation type="submission" date="2021-08" db="EMBL/GenBank/DDBJ databases">
        <authorList>
            <person name="Misof B."/>
            <person name="Oliver O."/>
            <person name="Podsiadlowski L."/>
            <person name="Donath A."/>
            <person name="Peters R."/>
            <person name="Mayer C."/>
            <person name="Rust J."/>
            <person name="Gunkel S."/>
            <person name="Lesny P."/>
            <person name="Martin S."/>
            <person name="Oeyen J.P."/>
            <person name="Petersen M."/>
            <person name="Panagiotis P."/>
            <person name="Wilbrandt J."/>
            <person name="Tanja T."/>
        </authorList>
    </citation>
    <scope>NUCLEOTIDE SEQUENCE</scope>
    <source>
        <strain evidence="2">GBR_01_08_01A</strain>
        <tissue evidence="2">Thorax + abdomen</tissue>
    </source>
</reference>
<name>A0AAD9VJ60_9HYME</name>